<evidence type="ECO:0008006" key="4">
    <source>
        <dbReference type="Google" id="ProtNLM"/>
    </source>
</evidence>
<feature type="signal peptide" evidence="1">
    <location>
        <begin position="1"/>
        <end position="26"/>
    </location>
</feature>
<keyword evidence="1" id="KW-0732">Signal</keyword>
<evidence type="ECO:0000313" key="3">
    <source>
        <dbReference type="Proteomes" id="UP000051913"/>
    </source>
</evidence>
<keyword evidence="3" id="KW-1185">Reference proteome</keyword>
<protein>
    <recommendedName>
        <fullName evidence="4">Sulfur globule protein</fullName>
    </recommendedName>
</protein>
<accession>A0A0R3LCY7</accession>
<feature type="chain" id="PRO_5006442915" description="Sulfur globule protein" evidence="1">
    <location>
        <begin position="27"/>
        <end position="94"/>
    </location>
</feature>
<organism evidence="2 3">
    <name type="scientific">Bradyrhizobium valentinum</name>
    <dbReference type="NCBI Taxonomy" id="1518501"/>
    <lineage>
        <taxon>Bacteria</taxon>
        <taxon>Pseudomonadati</taxon>
        <taxon>Pseudomonadota</taxon>
        <taxon>Alphaproteobacteria</taxon>
        <taxon>Hyphomicrobiales</taxon>
        <taxon>Nitrobacteraceae</taxon>
        <taxon>Bradyrhizobium</taxon>
    </lineage>
</organism>
<comment type="caution">
    <text evidence="2">The sequence shown here is derived from an EMBL/GenBank/DDBJ whole genome shotgun (WGS) entry which is preliminary data.</text>
</comment>
<dbReference type="RefSeq" id="WP_156438619.1">
    <property type="nucleotide sequence ID" value="NZ_LLXX01000141.1"/>
</dbReference>
<evidence type="ECO:0000256" key="1">
    <source>
        <dbReference type="SAM" id="SignalP"/>
    </source>
</evidence>
<dbReference type="AlphaFoldDB" id="A0A0R3LCY7"/>
<dbReference type="EMBL" id="LLXX01000141">
    <property type="protein sequence ID" value="KRR03381.1"/>
    <property type="molecule type" value="Genomic_DNA"/>
</dbReference>
<sequence>MLRKATVVLAIVLVFGSHGLSTSAFARSGGHGGGGTGDSFRGNHFRGAFGGISGGGFGGYGSRTGGLRNGFRDHESRDVLGHWGTYYGPMIPAL</sequence>
<name>A0A0R3LCY7_9BRAD</name>
<gene>
    <name evidence="2" type="ORF">CP49_10160</name>
</gene>
<reference evidence="2 3" key="1">
    <citation type="submission" date="2014-03" db="EMBL/GenBank/DDBJ databases">
        <title>Bradyrhizobium valentinum sp. nov., isolated from effective nodules of Lupinus mariae-josephae, a lupine endemic of basic-lime soils in Eastern Spain.</title>
        <authorList>
            <person name="Duran D."/>
            <person name="Rey L."/>
            <person name="Navarro A."/>
            <person name="Busquets A."/>
            <person name="Imperial J."/>
            <person name="Ruiz-Argueso T."/>
        </authorList>
    </citation>
    <scope>NUCLEOTIDE SEQUENCE [LARGE SCALE GENOMIC DNA]</scope>
    <source>
        <strain evidence="2 3">LmjM3</strain>
    </source>
</reference>
<proteinExistence type="predicted"/>
<evidence type="ECO:0000313" key="2">
    <source>
        <dbReference type="EMBL" id="KRR03381.1"/>
    </source>
</evidence>
<dbReference type="Proteomes" id="UP000051913">
    <property type="component" value="Unassembled WGS sequence"/>
</dbReference>